<evidence type="ECO:0000313" key="3">
    <source>
        <dbReference type="Proteomes" id="UP000001551"/>
    </source>
</evidence>
<protein>
    <recommendedName>
        <fullName evidence="1">DUF403 domain-containing protein</fullName>
    </recommendedName>
</protein>
<reference evidence="2 3" key="1">
    <citation type="submission" date="2010-12" db="EMBL/GenBank/DDBJ databases">
        <title>Complete sequence of Ethanoligenens harbinense YUAN-3.</title>
        <authorList>
            <person name="Lucas S."/>
            <person name="Copeland A."/>
            <person name="Lapidus A."/>
            <person name="Cheng J.-F."/>
            <person name="Bruce D."/>
            <person name="Goodwin L."/>
            <person name="Pitluck S."/>
            <person name="Chertkov O."/>
            <person name="Misra M."/>
            <person name="Detter J.C."/>
            <person name="Han C."/>
            <person name="Tapia R."/>
            <person name="Land M."/>
            <person name="Hauser L."/>
            <person name="Jeffries C."/>
            <person name="Kyrpides N."/>
            <person name="Ivanova N."/>
            <person name="Mikhailova N."/>
            <person name="Wang A."/>
            <person name="Mouttaki H."/>
            <person name="He Z."/>
            <person name="Zhou J."/>
            <person name="Hemme C.L."/>
            <person name="Woyke T."/>
        </authorList>
    </citation>
    <scope>NUCLEOTIDE SEQUENCE [LARGE SCALE GENOMIC DNA]</scope>
    <source>
        <strain evidence="3">DSM 18485 / JCM 12961 / CGMCC 1.5033 / YUAN-3</strain>
    </source>
</reference>
<dbReference type="eggNOG" id="COG2307">
    <property type="taxonomic scope" value="Bacteria"/>
</dbReference>
<gene>
    <name evidence="2" type="ordered locus">Ethha_0224</name>
</gene>
<dbReference type="HOGENOM" id="CLU_103323_0_0_9"/>
<dbReference type="RefSeq" id="WP_013484192.1">
    <property type="nucleotide sequence ID" value="NC_014828.1"/>
</dbReference>
<feature type="domain" description="DUF403" evidence="1">
    <location>
        <begin position="9"/>
        <end position="163"/>
    </location>
</feature>
<dbReference type="Pfam" id="PF04168">
    <property type="entry name" value="Alpha-E"/>
    <property type="match status" value="1"/>
</dbReference>
<dbReference type="InterPro" id="IPR007296">
    <property type="entry name" value="DUF403"/>
</dbReference>
<evidence type="ECO:0000313" key="2">
    <source>
        <dbReference type="EMBL" id="ADU25811.1"/>
    </source>
</evidence>
<keyword evidence="3" id="KW-1185">Reference proteome</keyword>
<dbReference type="AlphaFoldDB" id="E6U6S8"/>
<organism evidence="2 3">
    <name type="scientific">Ethanoligenens harbinense (strain DSM 18485 / JCM 12961 / CGMCC 1.5033 / YUAN-3)</name>
    <dbReference type="NCBI Taxonomy" id="663278"/>
    <lineage>
        <taxon>Bacteria</taxon>
        <taxon>Bacillati</taxon>
        <taxon>Bacillota</taxon>
        <taxon>Clostridia</taxon>
        <taxon>Eubacteriales</taxon>
        <taxon>Oscillospiraceae</taxon>
        <taxon>Ethanoligenens</taxon>
    </lineage>
</organism>
<accession>E6U6S8</accession>
<evidence type="ECO:0000259" key="1">
    <source>
        <dbReference type="Pfam" id="PF04168"/>
    </source>
</evidence>
<proteinExistence type="predicted"/>
<sequence>MGTVSITQAEKLYWLGRYAERAYTLTGLLARYYDRMLDADADAYREYCMRLGIPDIYRDKTDFLCRILGDAGSQASIAYALGQANINAMLLRDRLATETASYIQSACNAVPQDFQESVSITLRNVTGLLLAFWGAVDDLILADDVRDFIKAGKYTERVDLYTRFELGEPSLGAAKRRLSRSLAHIDDAGVCKDLADMLTEGRSVTTRQIDEGIIDMLQ</sequence>
<dbReference type="STRING" id="663278.Ethha_0224"/>
<dbReference type="Proteomes" id="UP000001551">
    <property type="component" value="Chromosome"/>
</dbReference>
<name>E6U6S8_ETHHY</name>
<dbReference type="EMBL" id="CP002400">
    <property type="protein sequence ID" value="ADU25811.1"/>
    <property type="molecule type" value="Genomic_DNA"/>
</dbReference>
<dbReference type="KEGG" id="eha:Ethha_0224"/>